<feature type="region of interest" description="Disordered" evidence="1">
    <location>
        <begin position="1"/>
        <end position="81"/>
    </location>
</feature>
<evidence type="ECO:0000256" key="1">
    <source>
        <dbReference type="SAM" id="MobiDB-lite"/>
    </source>
</evidence>
<feature type="compositionally biased region" description="Basic and acidic residues" evidence="1">
    <location>
        <begin position="1"/>
        <end position="14"/>
    </location>
</feature>
<evidence type="ECO:0000313" key="3">
    <source>
        <dbReference type="Proteomes" id="UP000679690"/>
    </source>
</evidence>
<dbReference type="EMBL" id="JAGFNS010000004">
    <property type="protein sequence ID" value="MBO3737494.1"/>
    <property type="molecule type" value="Genomic_DNA"/>
</dbReference>
<comment type="caution">
    <text evidence="2">The sequence shown here is derived from an EMBL/GenBank/DDBJ whole genome shotgun (WGS) entry which is preliminary data.</text>
</comment>
<reference evidence="2 3" key="1">
    <citation type="submission" date="2021-03" db="EMBL/GenBank/DDBJ databases">
        <title>Actinoplanes flavus sp. nov., a novel actinomycete isolated from Coconut Palm rhizosphere soil.</title>
        <authorList>
            <person name="Luo X."/>
        </authorList>
    </citation>
    <scope>NUCLEOTIDE SEQUENCE [LARGE SCALE GENOMIC DNA]</scope>
    <source>
        <strain evidence="2 3">NEAU-H7</strain>
    </source>
</reference>
<name>A0ABS3UFF6_9ACTN</name>
<dbReference type="Proteomes" id="UP000679690">
    <property type="component" value="Unassembled WGS sequence"/>
</dbReference>
<sequence length="81" mass="8710">MLDHGRGDGVHEALRLAPGMTGEQSRETGRLAGREGDAELLTRQASGRGAEPQLDQAQGRGDAESQDQQRQQQNEARGAED</sequence>
<dbReference type="RefSeq" id="WP_208466696.1">
    <property type="nucleotide sequence ID" value="NZ_JAGFNS010000004.1"/>
</dbReference>
<feature type="compositionally biased region" description="Basic and acidic residues" evidence="1">
    <location>
        <begin position="24"/>
        <end position="37"/>
    </location>
</feature>
<gene>
    <name evidence="2" type="ORF">J5X75_08160</name>
</gene>
<accession>A0ABS3UFF6</accession>
<protein>
    <submittedName>
        <fullName evidence="2">Uncharacterized protein</fullName>
    </submittedName>
</protein>
<organism evidence="2 3">
    <name type="scientific">Actinoplanes flavus</name>
    <dbReference type="NCBI Taxonomy" id="2820290"/>
    <lineage>
        <taxon>Bacteria</taxon>
        <taxon>Bacillati</taxon>
        <taxon>Actinomycetota</taxon>
        <taxon>Actinomycetes</taxon>
        <taxon>Micromonosporales</taxon>
        <taxon>Micromonosporaceae</taxon>
        <taxon>Actinoplanes</taxon>
    </lineage>
</organism>
<evidence type="ECO:0000313" key="2">
    <source>
        <dbReference type="EMBL" id="MBO3737494.1"/>
    </source>
</evidence>
<proteinExistence type="predicted"/>
<keyword evidence="3" id="KW-1185">Reference proteome</keyword>